<feature type="domain" description="Potassium channel" evidence="2">
    <location>
        <begin position="17"/>
        <end position="63"/>
    </location>
</feature>
<evidence type="ECO:0000313" key="3">
    <source>
        <dbReference type="EMBL" id="CAF5138544.1"/>
    </source>
</evidence>
<accession>A0A8S3FV67</accession>
<keyword evidence="1" id="KW-0812">Transmembrane</keyword>
<keyword evidence="1" id="KW-1133">Transmembrane helix</keyword>
<evidence type="ECO:0000256" key="1">
    <source>
        <dbReference type="SAM" id="Phobius"/>
    </source>
</evidence>
<proteinExistence type="predicted"/>
<dbReference type="Proteomes" id="UP000681967">
    <property type="component" value="Unassembled WGS sequence"/>
</dbReference>
<comment type="caution">
    <text evidence="3">The sequence shown here is derived from an EMBL/GenBank/DDBJ whole genome shotgun (WGS) entry which is preliminary data.</text>
</comment>
<protein>
    <recommendedName>
        <fullName evidence="2">Potassium channel domain-containing protein</fullName>
    </recommendedName>
</protein>
<evidence type="ECO:0000313" key="4">
    <source>
        <dbReference type="EMBL" id="CAF5211664.1"/>
    </source>
</evidence>
<dbReference type="EMBL" id="CAJOBH010251097">
    <property type="protein sequence ID" value="CAF5138544.1"/>
    <property type="molecule type" value="Genomic_DNA"/>
</dbReference>
<feature type="transmembrane region" description="Helical" evidence="1">
    <location>
        <begin position="12"/>
        <end position="33"/>
    </location>
</feature>
<dbReference type="AlphaFoldDB" id="A0A8S3FV67"/>
<keyword evidence="1" id="KW-0472">Membrane</keyword>
<gene>
    <name evidence="3" type="ORF">BYL167_LOCUS69753</name>
    <name evidence="4" type="ORF">GIL414_LOCUS80013</name>
</gene>
<dbReference type="Proteomes" id="UP000681720">
    <property type="component" value="Unassembled WGS sequence"/>
</dbReference>
<dbReference type="Pfam" id="PF07885">
    <property type="entry name" value="Ion_trans_2"/>
    <property type="match status" value="1"/>
</dbReference>
<name>A0A8S3FV67_9BILA</name>
<dbReference type="Gene3D" id="1.10.287.70">
    <property type="match status" value="1"/>
</dbReference>
<sequence length="81" mass="9396">MNEDLISRYEETICNLILDGFWLAFITLTTLGYGDVYPRSFEARIAAGFSSMPTTTIFIKYTTLIQNKWKRNRSIRYAISS</sequence>
<feature type="transmembrane region" description="Helical" evidence="1">
    <location>
        <begin position="45"/>
        <end position="64"/>
    </location>
</feature>
<evidence type="ECO:0000313" key="5">
    <source>
        <dbReference type="Proteomes" id="UP000681967"/>
    </source>
</evidence>
<organism evidence="3 5">
    <name type="scientific">Rotaria magnacalcarata</name>
    <dbReference type="NCBI Taxonomy" id="392030"/>
    <lineage>
        <taxon>Eukaryota</taxon>
        <taxon>Metazoa</taxon>
        <taxon>Spiralia</taxon>
        <taxon>Gnathifera</taxon>
        <taxon>Rotifera</taxon>
        <taxon>Eurotatoria</taxon>
        <taxon>Bdelloidea</taxon>
        <taxon>Philodinida</taxon>
        <taxon>Philodinidae</taxon>
        <taxon>Rotaria</taxon>
    </lineage>
</organism>
<dbReference type="SUPFAM" id="SSF81324">
    <property type="entry name" value="Voltage-gated potassium channels"/>
    <property type="match status" value="1"/>
</dbReference>
<evidence type="ECO:0000259" key="2">
    <source>
        <dbReference type="Pfam" id="PF07885"/>
    </source>
</evidence>
<dbReference type="InterPro" id="IPR013099">
    <property type="entry name" value="K_chnl_dom"/>
</dbReference>
<dbReference type="EMBL" id="CAJOBJ010353828">
    <property type="protein sequence ID" value="CAF5211664.1"/>
    <property type="molecule type" value="Genomic_DNA"/>
</dbReference>
<reference evidence="3" key="1">
    <citation type="submission" date="2021-02" db="EMBL/GenBank/DDBJ databases">
        <authorList>
            <person name="Nowell W R."/>
        </authorList>
    </citation>
    <scope>NUCLEOTIDE SEQUENCE</scope>
</reference>